<evidence type="ECO:0000313" key="2">
    <source>
        <dbReference type="EMBL" id="KXK64989.1"/>
    </source>
</evidence>
<accession>A0A136Q2T9</accession>
<comment type="caution">
    <text evidence="2">The sequence shown here is derived from an EMBL/GenBank/DDBJ whole genome shotgun (WGS) entry which is preliminary data.</text>
</comment>
<dbReference type="EMBL" id="LSZW01000063">
    <property type="protein sequence ID" value="KXK64989.1"/>
    <property type="molecule type" value="Genomic_DNA"/>
</dbReference>
<sequence length="51" mass="6175">MNFSYTLLLFISKKERWLAFTNSTLFLSLLFYFLSLFNLFLAFSFWMKTTA</sequence>
<keyword evidence="3" id="KW-1185">Reference proteome</keyword>
<dbReference type="Proteomes" id="UP000070366">
    <property type="component" value="Unassembled WGS sequence"/>
</dbReference>
<keyword evidence="1" id="KW-1133">Transmembrane helix</keyword>
<evidence type="ECO:0000256" key="1">
    <source>
        <dbReference type="SAM" id="Phobius"/>
    </source>
</evidence>
<name>A0A136Q2T9_9FIRM</name>
<protein>
    <submittedName>
        <fullName evidence="2">Uncharacterized protein</fullName>
    </submittedName>
</protein>
<evidence type="ECO:0000313" key="3">
    <source>
        <dbReference type="Proteomes" id="UP000070366"/>
    </source>
</evidence>
<feature type="transmembrane region" description="Helical" evidence="1">
    <location>
        <begin position="25"/>
        <end position="46"/>
    </location>
</feature>
<keyword evidence="1" id="KW-0812">Transmembrane</keyword>
<keyword evidence="1" id="KW-0472">Membrane</keyword>
<reference evidence="2 3" key="1">
    <citation type="submission" date="2016-02" db="EMBL/GenBank/DDBJ databases">
        <authorList>
            <person name="Wen L."/>
            <person name="He K."/>
            <person name="Yang H."/>
        </authorList>
    </citation>
    <scope>NUCLEOTIDE SEQUENCE [LARGE SCALE GENOMIC DNA]</scope>
    <source>
        <strain evidence="2 3">DSM 22607</strain>
    </source>
</reference>
<proteinExistence type="predicted"/>
<dbReference type="AlphaFoldDB" id="A0A136Q2T9"/>
<gene>
    <name evidence="2" type="ORF">HMPREF3293_02238</name>
</gene>
<organism evidence="2 3">
    <name type="scientific">Christensenella minuta</name>
    <dbReference type="NCBI Taxonomy" id="626937"/>
    <lineage>
        <taxon>Bacteria</taxon>
        <taxon>Bacillati</taxon>
        <taxon>Bacillota</taxon>
        <taxon>Clostridia</taxon>
        <taxon>Christensenellales</taxon>
        <taxon>Christensenellaceae</taxon>
        <taxon>Christensenella</taxon>
    </lineage>
</organism>